<feature type="region of interest" description="Disordered" evidence="6">
    <location>
        <begin position="258"/>
        <end position="508"/>
    </location>
</feature>
<dbReference type="GO" id="GO:0045727">
    <property type="term" value="P:positive regulation of translation"/>
    <property type="evidence" value="ECO:0007669"/>
    <property type="project" value="TreeGrafter"/>
</dbReference>
<dbReference type="Gene3D" id="3.30.70.330">
    <property type="match status" value="2"/>
</dbReference>
<evidence type="ECO:0000256" key="2">
    <source>
        <dbReference type="ARBA" id="ARBA00005991"/>
    </source>
</evidence>
<feature type="compositionally biased region" description="Low complexity" evidence="6">
    <location>
        <begin position="472"/>
        <end position="481"/>
    </location>
</feature>
<dbReference type="GO" id="GO:0003729">
    <property type="term" value="F:mRNA binding"/>
    <property type="evidence" value="ECO:0007669"/>
    <property type="project" value="TreeGrafter"/>
</dbReference>
<sequence>MSASAPKVLSRKPNGTPRAPARLQSDSHPRPSWRLGGERPSSSNGGKPSHDVHPQRPTWGRGAGDNVTKTANSGEPPKRSKPKPHSEGEKLVIRRLPPGLTEAEFVSALGLAWELNKGKVDWFSYCPGKVSTDPAKPSRPSRAYLHVMRKDDIMPLSQAFRVATWEDAKSTSTIPSLIGPPSFEFSTYKKIPANRRRTDPRQGTIDQDQEFMAFLEGLANPVPLRESIDVEEADETAKEDTKVTTTPLVEFLKEKKANRLKESGSGKSAKSVSVKGKGLSKEEDSPKKRSKEPKADKSDKPAKELIKILMKKTSAEQPAEAPRNAASQVPSAAHANANDGPKSRRAGIAAAARILQRDLGLSPGSAHRRARHDATTKVDTDIKPPSKEPAASVIKAPAPSPDAVALQPPKGRSKSPVAAKSQPAGRRARSSKGATEKSKSADNQVATPTAGNPPVILRKKGNDEAPQTSTDARPAAAKPAAIGKLTPAPPINVTRGGAGGNKASQKKGPVVSAGATRAFVKHINPSQGATEAALRQALDVFGTITLVEIDKRKGFAYVDFAEHDGLVKAINASPVQVAQSAVQVLERKDRRPTAANSGGAASGPATAEKAGGRGRRGRGGGGGNRANGTTNGPAPVAHASTGGSG</sequence>
<dbReference type="InterPro" id="IPR039722">
    <property type="entry name" value="Upf3"/>
</dbReference>
<dbReference type="OrthoDB" id="18087at2759"/>
<evidence type="ECO:0000256" key="3">
    <source>
        <dbReference type="ARBA" id="ARBA00023161"/>
    </source>
</evidence>
<feature type="region of interest" description="Disordered" evidence="6">
    <location>
        <begin position="1"/>
        <end position="90"/>
    </location>
</feature>
<evidence type="ECO:0000256" key="1">
    <source>
        <dbReference type="ARBA" id="ARBA00004123"/>
    </source>
</evidence>
<feature type="region of interest" description="Disordered" evidence="6">
    <location>
        <begin position="586"/>
        <end position="645"/>
    </location>
</feature>
<dbReference type="CDD" id="cd12455">
    <property type="entry name" value="RRM_like_Smg4_UPF3"/>
    <property type="match status" value="1"/>
</dbReference>
<comment type="caution">
    <text evidence="8">The sequence shown here is derived from an EMBL/GenBank/DDBJ whole genome shotgun (WGS) entry which is preliminary data.</text>
</comment>
<protein>
    <recommendedName>
        <fullName evidence="7">RRM domain-containing protein</fullName>
    </recommendedName>
</protein>
<dbReference type="PANTHER" id="PTHR13112">
    <property type="entry name" value="UPF3 REGULATOR OF NONSENSE TRANSCRIPTS-LIKE PROTEIN"/>
    <property type="match status" value="1"/>
</dbReference>
<feature type="compositionally biased region" description="Low complexity" evidence="6">
    <location>
        <begin position="593"/>
        <end position="607"/>
    </location>
</feature>
<keyword evidence="9" id="KW-1185">Reference proteome</keyword>
<dbReference type="AlphaFoldDB" id="A0A8H4V7M5"/>
<evidence type="ECO:0000313" key="8">
    <source>
        <dbReference type="EMBL" id="KAF4510934.1"/>
    </source>
</evidence>
<dbReference type="Proteomes" id="UP000557566">
    <property type="component" value="Unassembled WGS sequence"/>
</dbReference>
<dbReference type="Pfam" id="PF03467">
    <property type="entry name" value="Smg4_UPF3"/>
    <property type="match status" value="1"/>
</dbReference>
<dbReference type="InterPro" id="IPR035979">
    <property type="entry name" value="RBD_domain_sf"/>
</dbReference>
<dbReference type="InterPro" id="IPR005120">
    <property type="entry name" value="UPF3_dom"/>
</dbReference>
<feature type="domain" description="RRM" evidence="7">
    <location>
        <begin position="516"/>
        <end position="589"/>
    </location>
</feature>
<proteinExistence type="inferred from homology"/>
<dbReference type="GO" id="GO:0005730">
    <property type="term" value="C:nucleolus"/>
    <property type="evidence" value="ECO:0007669"/>
    <property type="project" value="TreeGrafter"/>
</dbReference>
<feature type="compositionally biased region" description="Polar residues" evidence="6">
    <location>
        <begin position="441"/>
        <end position="450"/>
    </location>
</feature>
<keyword evidence="4" id="KW-0539">Nucleus</keyword>
<gene>
    <name evidence="8" type="ORF">G6O67_002779</name>
</gene>
<feature type="compositionally biased region" description="Low complexity" evidence="6">
    <location>
        <begin position="265"/>
        <end position="277"/>
    </location>
</feature>
<comment type="similarity">
    <text evidence="2">Belongs to the RENT3 family.</text>
</comment>
<accession>A0A8H4V7M5</accession>
<evidence type="ECO:0000256" key="5">
    <source>
        <dbReference type="PROSITE-ProRule" id="PRU00176"/>
    </source>
</evidence>
<dbReference type="EMBL" id="JAAVMX010000003">
    <property type="protein sequence ID" value="KAF4510934.1"/>
    <property type="molecule type" value="Genomic_DNA"/>
</dbReference>
<dbReference type="PROSITE" id="PS50102">
    <property type="entry name" value="RRM"/>
    <property type="match status" value="1"/>
</dbReference>
<dbReference type="PANTHER" id="PTHR13112:SF0">
    <property type="entry name" value="FI21285P1"/>
    <property type="match status" value="1"/>
</dbReference>
<name>A0A8H4V7M5_9HYPO</name>
<dbReference type="SMART" id="SM00360">
    <property type="entry name" value="RRM"/>
    <property type="match status" value="1"/>
</dbReference>
<evidence type="ECO:0000256" key="6">
    <source>
        <dbReference type="SAM" id="MobiDB-lite"/>
    </source>
</evidence>
<feature type="compositionally biased region" description="Basic and acidic residues" evidence="6">
    <location>
        <begin position="279"/>
        <end position="306"/>
    </location>
</feature>
<dbReference type="GO" id="GO:0005737">
    <property type="term" value="C:cytoplasm"/>
    <property type="evidence" value="ECO:0007669"/>
    <property type="project" value="TreeGrafter"/>
</dbReference>
<comment type="subcellular location">
    <subcellularLocation>
        <location evidence="1">Nucleus</location>
    </subcellularLocation>
</comment>
<dbReference type="InterPro" id="IPR012677">
    <property type="entry name" value="Nucleotide-bd_a/b_plait_sf"/>
</dbReference>
<reference evidence="8 9" key="1">
    <citation type="journal article" date="2020" name="Genome Biol. Evol.">
        <title>A new high-quality draft genome assembly of the Chinese cordyceps Ophiocordyceps sinensis.</title>
        <authorList>
            <person name="Shu R."/>
            <person name="Zhang J."/>
            <person name="Meng Q."/>
            <person name="Zhang H."/>
            <person name="Zhou G."/>
            <person name="Li M."/>
            <person name="Wu P."/>
            <person name="Zhao Y."/>
            <person name="Chen C."/>
            <person name="Qin Q."/>
        </authorList>
    </citation>
    <scope>NUCLEOTIDE SEQUENCE [LARGE SCALE GENOMIC DNA]</scope>
    <source>
        <strain evidence="8 9">IOZ07</strain>
    </source>
</reference>
<organism evidence="8 9">
    <name type="scientific">Ophiocordyceps sinensis</name>
    <dbReference type="NCBI Taxonomy" id="72228"/>
    <lineage>
        <taxon>Eukaryota</taxon>
        <taxon>Fungi</taxon>
        <taxon>Dikarya</taxon>
        <taxon>Ascomycota</taxon>
        <taxon>Pezizomycotina</taxon>
        <taxon>Sordariomycetes</taxon>
        <taxon>Hypocreomycetidae</taxon>
        <taxon>Hypocreales</taxon>
        <taxon>Ophiocordycipitaceae</taxon>
        <taxon>Ophiocordyceps</taxon>
    </lineage>
</organism>
<dbReference type="InterPro" id="IPR000504">
    <property type="entry name" value="RRM_dom"/>
</dbReference>
<evidence type="ECO:0000259" key="7">
    <source>
        <dbReference type="PROSITE" id="PS50102"/>
    </source>
</evidence>
<keyword evidence="3" id="KW-0866">Nonsense-mediated mRNA decay</keyword>
<dbReference type="GO" id="GO:0000184">
    <property type="term" value="P:nuclear-transcribed mRNA catabolic process, nonsense-mediated decay"/>
    <property type="evidence" value="ECO:0007669"/>
    <property type="project" value="UniProtKB-KW"/>
</dbReference>
<keyword evidence="5" id="KW-0694">RNA-binding</keyword>
<evidence type="ECO:0000313" key="9">
    <source>
        <dbReference type="Proteomes" id="UP000557566"/>
    </source>
</evidence>
<feature type="compositionally biased region" description="Basic and acidic residues" evidence="6">
    <location>
        <begin position="372"/>
        <end position="386"/>
    </location>
</feature>
<dbReference type="SUPFAM" id="SSF54928">
    <property type="entry name" value="RNA-binding domain, RBD"/>
    <property type="match status" value="2"/>
</dbReference>
<evidence type="ECO:0000256" key="4">
    <source>
        <dbReference type="ARBA" id="ARBA00023242"/>
    </source>
</evidence>